<evidence type="ECO:0000313" key="1">
    <source>
        <dbReference type="EMBL" id="JAE09731.1"/>
    </source>
</evidence>
<reference evidence="1" key="2">
    <citation type="journal article" date="2015" name="Data Brief">
        <title>Shoot transcriptome of the giant reed, Arundo donax.</title>
        <authorList>
            <person name="Barrero R.A."/>
            <person name="Guerrero F.D."/>
            <person name="Moolhuijzen P."/>
            <person name="Goolsby J.A."/>
            <person name="Tidwell J."/>
            <person name="Bellgard S.E."/>
            <person name="Bellgard M.I."/>
        </authorList>
    </citation>
    <scope>NUCLEOTIDE SEQUENCE</scope>
    <source>
        <tissue evidence="1">Shoot tissue taken approximately 20 cm above the soil surface</tissue>
    </source>
</reference>
<reference evidence="1" key="1">
    <citation type="submission" date="2014-09" db="EMBL/GenBank/DDBJ databases">
        <authorList>
            <person name="Magalhaes I.L.F."/>
            <person name="Oliveira U."/>
            <person name="Santos F.R."/>
            <person name="Vidigal T.H.D.A."/>
            <person name="Brescovit A.D."/>
            <person name="Santos A.J."/>
        </authorList>
    </citation>
    <scope>NUCLEOTIDE SEQUENCE</scope>
    <source>
        <tissue evidence="1">Shoot tissue taken approximately 20 cm above the soil surface</tissue>
    </source>
</reference>
<name>A0A0A9FHY2_ARUDO</name>
<proteinExistence type="predicted"/>
<organism evidence="1">
    <name type="scientific">Arundo donax</name>
    <name type="common">Giant reed</name>
    <name type="synonym">Donax arundinaceus</name>
    <dbReference type="NCBI Taxonomy" id="35708"/>
    <lineage>
        <taxon>Eukaryota</taxon>
        <taxon>Viridiplantae</taxon>
        <taxon>Streptophyta</taxon>
        <taxon>Embryophyta</taxon>
        <taxon>Tracheophyta</taxon>
        <taxon>Spermatophyta</taxon>
        <taxon>Magnoliopsida</taxon>
        <taxon>Liliopsida</taxon>
        <taxon>Poales</taxon>
        <taxon>Poaceae</taxon>
        <taxon>PACMAD clade</taxon>
        <taxon>Arundinoideae</taxon>
        <taxon>Arundineae</taxon>
        <taxon>Arundo</taxon>
    </lineage>
</organism>
<sequence>MLVKCFHYNFVQIPNCYSCSKKGKVSVRKTLSTTTWPWRPFLKQGK</sequence>
<dbReference type="EMBL" id="GBRH01188165">
    <property type="protein sequence ID" value="JAE09731.1"/>
    <property type="molecule type" value="Transcribed_RNA"/>
</dbReference>
<accession>A0A0A9FHY2</accession>
<protein>
    <submittedName>
        <fullName evidence="1">Uncharacterized protein</fullName>
    </submittedName>
</protein>
<dbReference type="AlphaFoldDB" id="A0A0A9FHY2"/>